<evidence type="ECO:0000256" key="1">
    <source>
        <dbReference type="SAM" id="MobiDB-lite"/>
    </source>
</evidence>
<reference evidence="2" key="2">
    <citation type="submission" date="2023-02" db="EMBL/GenBank/DDBJ databases">
        <authorList>
            <consortium name="DOE Joint Genome Institute"/>
            <person name="Mondo S.J."/>
            <person name="Chang Y."/>
            <person name="Wang Y."/>
            <person name="Ahrendt S."/>
            <person name="Andreopoulos W."/>
            <person name="Barry K."/>
            <person name="Beard J."/>
            <person name="Benny G.L."/>
            <person name="Blankenship S."/>
            <person name="Bonito G."/>
            <person name="Cuomo C."/>
            <person name="Desiro A."/>
            <person name="Gervers K.A."/>
            <person name="Hundley H."/>
            <person name="Kuo A."/>
            <person name="LaButti K."/>
            <person name="Lang B.F."/>
            <person name="Lipzen A."/>
            <person name="O'Donnell K."/>
            <person name="Pangilinan J."/>
            <person name="Reynolds N."/>
            <person name="Sandor L."/>
            <person name="Smith M.W."/>
            <person name="Tsang A."/>
            <person name="Grigoriev I.V."/>
            <person name="Stajich J.E."/>
            <person name="Spatafora J.W."/>
        </authorList>
    </citation>
    <scope>NUCLEOTIDE SEQUENCE</scope>
    <source>
        <strain evidence="2">RSA 2281</strain>
    </source>
</reference>
<accession>A0AAD5PB86</accession>
<comment type="caution">
    <text evidence="2">The sequence shown here is derived from an EMBL/GenBank/DDBJ whole genome shotgun (WGS) entry which is preliminary data.</text>
</comment>
<evidence type="ECO:0000313" key="3">
    <source>
        <dbReference type="Proteomes" id="UP001209540"/>
    </source>
</evidence>
<feature type="compositionally biased region" description="Polar residues" evidence="1">
    <location>
        <begin position="41"/>
        <end position="56"/>
    </location>
</feature>
<feature type="region of interest" description="Disordered" evidence="1">
    <location>
        <begin position="1"/>
        <end position="23"/>
    </location>
</feature>
<dbReference type="EMBL" id="JAIXMP010000031">
    <property type="protein sequence ID" value="KAI9250877.1"/>
    <property type="molecule type" value="Genomic_DNA"/>
</dbReference>
<feature type="region of interest" description="Disordered" evidence="1">
    <location>
        <begin position="41"/>
        <end position="63"/>
    </location>
</feature>
<name>A0AAD5PB86_9FUNG</name>
<reference evidence="2" key="1">
    <citation type="journal article" date="2022" name="IScience">
        <title>Evolution of zygomycete secretomes and the origins of terrestrial fungal ecologies.</title>
        <authorList>
            <person name="Chang Y."/>
            <person name="Wang Y."/>
            <person name="Mondo S."/>
            <person name="Ahrendt S."/>
            <person name="Andreopoulos W."/>
            <person name="Barry K."/>
            <person name="Beard J."/>
            <person name="Benny G.L."/>
            <person name="Blankenship S."/>
            <person name="Bonito G."/>
            <person name="Cuomo C."/>
            <person name="Desiro A."/>
            <person name="Gervers K.A."/>
            <person name="Hundley H."/>
            <person name="Kuo A."/>
            <person name="LaButti K."/>
            <person name="Lang B.F."/>
            <person name="Lipzen A."/>
            <person name="O'Donnell K."/>
            <person name="Pangilinan J."/>
            <person name="Reynolds N."/>
            <person name="Sandor L."/>
            <person name="Smith M.E."/>
            <person name="Tsang A."/>
            <person name="Grigoriev I.V."/>
            <person name="Stajich J.E."/>
            <person name="Spatafora J.W."/>
        </authorList>
    </citation>
    <scope>NUCLEOTIDE SEQUENCE</scope>
    <source>
        <strain evidence="2">RSA 2281</strain>
    </source>
</reference>
<gene>
    <name evidence="2" type="ORF">BDA99DRAFT_563804</name>
</gene>
<sequence>MESDTSNSEETTDGSSDNNINNTMVANSNLVSNNTTNITVMSKKNSSRYSPPSSWTRSKHANQESPLVPAIQQRFITWCCSKNVNAYDSKGINMINFLAHGKQYLNWSTQTIKNYHSSLLDLFDGHQPILDSWSYKIFFQSLDECTLRTTSTTNLNISPVLQHFHQLGNNTKLLAADLTAILCWLLAIYGFLRPSDIERIDVNQCGIDDASNKLTLIIISLKEKRQGQRITKSVVIDRHPSVLFCPVACYSTYLQRIASQPCIDRHPVLSEHSINYLIHDLCDPKQHIGSQRIGKHINSIMDLIPLLPGQKRHAKARAMGSTRAAKAGATTDNIVAHGS</sequence>
<keyword evidence="3" id="KW-1185">Reference proteome</keyword>
<dbReference type="AlphaFoldDB" id="A0AAD5PB86"/>
<protein>
    <submittedName>
        <fullName evidence="2">Uncharacterized protein</fullName>
    </submittedName>
</protein>
<organism evidence="2 3">
    <name type="scientific">Phascolomyces articulosus</name>
    <dbReference type="NCBI Taxonomy" id="60185"/>
    <lineage>
        <taxon>Eukaryota</taxon>
        <taxon>Fungi</taxon>
        <taxon>Fungi incertae sedis</taxon>
        <taxon>Mucoromycota</taxon>
        <taxon>Mucoromycotina</taxon>
        <taxon>Mucoromycetes</taxon>
        <taxon>Mucorales</taxon>
        <taxon>Lichtheimiaceae</taxon>
        <taxon>Phascolomyces</taxon>
    </lineage>
</organism>
<evidence type="ECO:0000313" key="2">
    <source>
        <dbReference type="EMBL" id="KAI9250877.1"/>
    </source>
</evidence>
<dbReference type="Proteomes" id="UP001209540">
    <property type="component" value="Unassembled WGS sequence"/>
</dbReference>
<proteinExistence type="predicted"/>